<reference evidence="1 2" key="1">
    <citation type="submission" date="2014-12" db="EMBL/GenBank/DDBJ databases">
        <title>Comparative genome analysis of Bacillus coagulans HM-08, Clostridium butyricum HM-68, Bacillus subtilis HM-66 and Bacillus licheniformis BL-09.</title>
        <authorList>
            <person name="Zhang H."/>
        </authorList>
    </citation>
    <scope>NUCLEOTIDE SEQUENCE [LARGE SCALE GENOMIC DNA]</scope>
    <source>
        <strain evidence="1 2">HM-66</strain>
    </source>
</reference>
<organism evidence="1 2">
    <name type="scientific">Bacillus subtilis</name>
    <dbReference type="NCBI Taxonomy" id="1423"/>
    <lineage>
        <taxon>Bacteria</taxon>
        <taxon>Bacillati</taxon>
        <taxon>Bacillota</taxon>
        <taxon>Bacilli</taxon>
        <taxon>Bacillales</taxon>
        <taxon>Bacillaceae</taxon>
        <taxon>Bacillus</taxon>
    </lineage>
</organism>
<dbReference type="PATRIC" id="fig|1423.173.peg.4487"/>
<dbReference type="AlphaFoldDB" id="A0A0D1KIG4"/>
<dbReference type="Proteomes" id="UP000032247">
    <property type="component" value="Unassembled WGS sequence"/>
</dbReference>
<comment type="caution">
    <text evidence="1">The sequence shown here is derived from an EMBL/GenBank/DDBJ whole genome shotgun (WGS) entry which is preliminary data.</text>
</comment>
<evidence type="ECO:0000313" key="1">
    <source>
        <dbReference type="EMBL" id="KIU05942.1"/>
    </source>
</evidence>
<sequence length="70" mass="8014">MLPQKRILLITGVTDFLEIRLDGYERKKAGSFRASQLVEKTTFFLQAFLFYTVSLDIHQVSDAEKALPHA</sequence>
<name>A0A0D1KIG4_BACIU</name>
<proteinExistence type="predicted"/>
<gene>
    <name evidence="1" type="ORF">SC09_contig4orf00889</name>
</gene>
<protein>
    <submittedName>
        <fullName evidence="1">Uncharacterized protein</fullName>
    </submittedName>
</protein>
<evidence type="ECO:0000313" key="2">
    <source>
        <dbReference type="Proteomes" id="UP000032247"/>
    </source>
</evidence>
<dbReference type="EMBL" id="JXBC01000013">
    <property type="protein sequence ID" value="KIU05942.1"/>
    <property type="molecule type" value="Genomic_DNA"/>
</dbReference>
<accession>A0A0D1KIG4</accession>